<feature type="transmembrane region" description="Helical" evidence="1">
    <location>
        <begin position="87"/>
        <end position="109"/>
    </location>
</feature>
<protein>
    <submittedName>
        <fullName evidence="2">Uncharacterized protein</fullName>
    </submittedName>
</protein>
<keyword evidence="1" id="KW-1133">Transmembrane helix</keyword>
<keyword evidence="1" id="KW-0812">Transmembrane</keyword>
<evidence type="ECO:0000256" key="1">
    <source>
        <dbReference type="SAM" id="Phobius"/>
    </source>
</evidence>
<sequence>MQAEILWSAILVPPLFVVAIIMLTIVIKADKAPSLLAMVTLNSKKSLAHQPLLWFSLCLPLTYFFSFGAIVWGQSSLDLSDKGFENFIRISTLPLLLLSLALPFSLLIWRFHATLQTAEQIELASYKNNIDTYYAHKKALIDHFGGIPARTYEGGIKAVFALHPRLHLKFFKNTPPNEGIPDINAACFEEAINFLRTARHAIYVTLTTADDVERVQNYIVACDEVYQLGSLLVLEPIFGQLYEKSLKRKYPDCIKTSEDGRRAFTPLGDNSDELIGAYRYCRSFMRLLCEFAGYDIKFFERDGRYDFVDKGRHYLPKSKERRVEAILSVLELYIYNSDAFVETPSVEQPTKA</sequence>
<feature type="transmembrane region" description="Helical" evidence="1">
    <location>
        <begin position="52"/>
        <end position="75"/>
    </location>
</feature>
<feature type="transmembrane region" description="Helical" evidence="1">
    <location>
        <begin position="6"/>
        <end position="27"/>
    </location>
</feature>
<evidence type="ECO:0000313" key="3">
    <source>
        <dbReference type="Proteomes" id="UP001224838"/>
    </source>
</evidence>
<keyword evidence="3" id="KW-1185">Reference proteome</keyword>
<evidence type="ECO:0000313" key="2">
    <source>
        <dbReference type="EMBL" id="WLH01612.1"/>
    </source>
</evidence>
<organism evidence="2 3">
    <name type="scientific">Pseudomonas beijingensis</name>
    <dbReference type="NCBI Taxonomy" id="2954101"/>
    <lineage>
        <taxon>Bacteria</taxon>
        <taxon>Pseudomonadati</taxon>
        <taxon>Pseudomonadota</taxon>
        <taxon>Gammaproteobacteria</taxon>
        <taxon>Pseudomonadales</taxon>
        <taxon>Pseudomonadaceae</taxon>
        <taxon>Pseudomonas</taxon>
    </lineage>
</organism>
<dbReference type="EMBL" id="CP117451">
    <property type="protein sequence ID" value="WLH01612.1"/>
    <property type="molecule type" value="Genomic_DNA"/>
</dbReference>
<accession>A0ABY9FE45</accession>
<reference evidence="2 3" key="1">
    <citation type="submission" date="2023-02" db="EMBL/GenBank/DDBJ databases">
        <title>Evolution of Hrp T3SS in non-pathogenic Pseudomonas fluorescens.</title>
        <authorList>
            <person name="Liao K."/>
            <person name="Wei H."/>
            <person name="Gu Y."/>
        </authorList>
    </citation>
    <scope>NUCLEOTIDE SEQUENCE [LARGE SCALE GENOMIC DNA]</scope>
    <source>
        <strain evidence="2 3">FP2034</strain>
    </source>
</reference>
<name>A0ABY9FE45_9PSED</name>
<keyword evidence="1" id="KW-0472">Membrane</keyword>
<dbReference type="RefSeq" id="WP_305469269.1">
    <property type="nucleotide sequence ID" value="NZ_CP117425.1"/>
</dbReference>
<proteinExistence type="predicted"/>
<gene>
    <name evidence="2" type="ORF">PSH92_01700</name>
</gene>
<dbReference type="Proteomes" id="UP001224838">
    <property type="component" value="Chromosome"/>
</dbReference>